<feature type="domain" description="BD-FAE-like" evidence="2">
    <location>
        <begin position="82"/>
        <end position="247"/>
    </location>
</feature>
<dbReference type="InterPro" id="IPR029058">
    <property type="entry name" value="AB_hydrolase_fold"/>
</dbReference>
<comment type="caution">
    <text evidence="3">The sequence shown here is derived from an EMBL/GenBank/DDBJ whole genome shotgun (WGS) entry which is preliminary data.</text>
</comment>
<keyword evidence="4" id="KW-1185">Reference proteome</keyword>
<keyword evidence="1 3" id="KW-0378">Hydrolase</keyword>
<dbReference type="PANTHER" id="PTHR48081">
    <property type="entry name" value="AB HYDROLASE SUPERFAMILY PROTEIN C4A8.06C"/>
    <property type="match status" value="1"/>
</dbReference>
<dbReference type="Gene3D" id="3.40.50.1820">
    <property type="entry name" value="alpha/beta hydrolase"/>
    <property type="match status" value="1"/>
</dbReference>
<evidence type="ECO:0000256" key="1">
    <source>
        <dbReference type="ARBA" id="ARBA00022801"/>
    </source>
</evidence>
<dbReference type="Pfam" id="PF20434">
    <property type="entry name" value="BD-FAE"/>
    <property type="match status" value="1"/>
</dbReference>
<sequence length="292" mass="31469">MALAHEQVIPLWPGRPKGTPADLEPVITERSENLFRTSRVITGVSAPSLTAIVPEKPNGVSLIAAPGGGYRRISLDAAGYQLALELAPLGITTFMMIYRLPGEGHENAADVPLMDAQRAVRLIRRNAADWGLSPDRIGFLGSSAAGHMAASVATAHARQVYAPMDDADQLSARPDFLGLMVPVITMQDPFVHNGSREALLGDRADEAAKRDYSPDLQVTSDAPETFLVLADDDQSVPAENGLGFYAALRRAGVPAELHVFRDGGHTFSVPGAPVRDWSRLFIDWLRQIGMLD</sequence>
<name>A0A506UFB2_9HYPH</name>
<gene>
    <name evidence="3" type="ORF">FJU08_07775</name>
</gene>
<accession>A0A506UFB2</accession>
<dbReference type="InterPro" id="IPR049492">
    <property type="entry name" value="BD-FAE-like_dom"/>
</dbReference>
<dbReference type="InterPro" id="IPR050300">
    <property type="entry name" value="GDXG_lipolytic_enzyme"/>
</dbReference>
<organism evidence="3 4">
    <name type="scientific">Martelella alba</name>
    <dbReference type="NCBI Taxonomy" id="2590451"/>
    <lineage>
        <taxon>Bacteria</taxon>
        <taxon>Pseudomonadati</taxon>
        <taxon>Pseudomonadota</taxon>
        <taxon>Alphaproteobacteria</taxon>
        <taxon>Hyphomicrobiales</taxon>
        <taxon>Aurantimonadaceae</taxon>
        <taxon>Martelella</taxon>
    </lineage>
</organism>
<dbReference type="Proteomes" id="UP000318801">
    <property type="component" value="Unassembled WGS sequence"/>
</dbReference>
<proteinExistence type="predicted"/>
<reference evidence="3 4" key="1">
    <citation type="submission" date="2019-06" db="EMBL/GenBank/DDBJ databases">
        <authorList>
            <person name="Li M."/>
        </authorList>
    </citation>
    <scope>NUCLEOTIDE SEQUENCE [LARGE SCALE GENOMIC DNA]</scope>
    <source>
        <strain evidence="3 4">BGMRC2036</strain>
    </source>
</reference>
<dbReference type="AlphaFoldDB" id="A0A506UFB2"/>
<dbReference type="GO" id="GO:0016787">
    <property type="term" value="F:hydrolase activity"/>
    <property type="evidence" value="ECO:0007669"/>
    <property type="project" value="UniProtKB-KW"/>
</dbReference>
<dbReference type="SUPFAM" id="SSF53474">
    <property type="entry name" value="alpha/beta-Hydrolases"/>
    <property type="match status" value="1"/>
</dbReference>
<dbReference type="OrthoDB" id="9771666at2"/>
<dbReference type="RefSeq" id="WP_141148404.1">
    <property type="nucleotide sequence ID" value="NZ_VHLG01000003.1"/>
</dbReference>
<protein>
    <submittedName>
        <fullName evidence="3">Alpha/beta hydrolase</fullName>
    </submittedName>
</protein>
<dbReference type="PANTHER" id="PTHR48081:SF6">
    <property type="entry name" value="PEPTIDASE S9 PROLYL OLIGOPEPTIDASE CATALYTIC DOMAIN-CONTAINING PROTEIN"/>
    <property type="match status" value="1"/>
</dbReference>
<evidence type="ECO:0000313" key="4">
    <source>
        <dbReference type="Proteomes" id="UP000318801"/>
    </source>
</evidence>
<evidence type="ECO:0000259" key="2">
    <source>
        <dbReference type="Pfam" id="PF20434"/>
    </source>
</evidence>
<evidence type="ECO:0000313" key="3">
    <source>
        <dbReference type="EMBL" id="TPW31635.1"/>
    </source>
</evidence>
<dbReference type="EMBL" id="VHLG01000003">
    <property type="protein sequence ID" value="TPW31635.1"/>
    <property type="molecule type" value="Genomic_DNA"/>
</dbReference>